<dbReference type="GO" id="GO:1901135">
    <property type="term" value="P:carbohydrate derivative metabolic process"/>
    <property type="evidence" value="ECO:0007669"/>
    <property type="project" value="InterPro"/>
</dbReference>
<dbReference type="HOGENOM" id="CLU_012520_2_1_0"/>
<dbReference type="KEGG" id="rca:Rcas_3111"/>
<dbReference type="InterPro" id="IPR001347">
    <property type="entry name" value="SIS_dom"/>
</dbReference>
<keyword evidence="4" id="KW-1185">Reference proteome</keyword>
<name>A7NNM4_ROSCS</name>
<dbReference type="CDD" id="cd05009">
    <property type="entry name" value="SIS_GlmS_GlmD_2"/>
    <property type="match status" value="1"/>
</dbReference>
<dbReference type="CDD" id="cd05008">
    <property type="entry name" value="SIS_GlmS_GlmD_1"/>
    <property type="match status" value="1"/>
</dbReference>
<dbReference type="PROSITE" id="PS51464">
    <property type="entry name" value="SIS"/>
    <property type="match status" value="2"/>
</dbReference>
<dbReference type="GO" id="GO:0004360">
    <property type="term" value="F:glutamine-fructose-6-phosphate transaminase (isomerizing) activity"/>
    <property type="evidence" value="ECO:0007669"/>
    <property type="project" value="UniProtKB-EC"/>
</dbReference>
<dbReference type="InterPro" id="IPR035466">
    <property type="entry name" value="GlmS/AgaS_SIS"/>
</dbReference>
<organism evidence="3 4">
    <name type="scientific">Roseiflexus castenholzii (strain DSM 13941 / HLO8)</name>
    <dbReference type="NCBI Taxonomy" id="383372"/>
    <lineage>
        <taxon>Bacteria</taxon>
        <taxon>Bacillati</taxon>
        <taxon>Chloroflexota</taxon>
        <taxon>Chloroflexia</taxon>
        <taxon>Chloroflexales</taxon>
        <taxon>Roseiflexineae</taxon>
        <taxon>Roseiflexaceae</taxon>
        <taxon>Roseiflexus</taxon>
    </lineage>
</organism>
<dbReference type="InterPro" id="IPR035490">
    <property type="entry name" value="GlmS/FrlB_SIS"/>
</dbReference>
<dbReference type="eggNOG" id="COG0449">
    <property type="taxonomic scope" value="Bacteria"/>
</dbReference>
<feature type="domain" description="SIS" evidence="2">
    <location>
        <begin position="197"/>
        <end position="337"/>
    </location>
</feature>
<dbReference type="Pfam" id="PF01380">
    <property type="entry name" value="SIS"/>
    <property type="match status" value="2"/>
</dbReference>
<gene>
    <name evidence="3" type="ordered locus">Rcas_3111</name>
</gene>
<keyword evidence="3" id="KW-0032">Aminotransferase</keyword>
<dbReference type="PANTHER" id="PTHR10937">
    <property type="entry name" value="GLUCOSAMINE--FRUCTOSE-6-PHOSPHATE AMINOTRANSFERASE, ISOMERIZING"/>
    <property type="match status" value="1"/>
</dbReference>
<dbReference type="OrthoDB" id="9782098at2"/>
<evidence type="ECO:0000256" key="1">
    <source>
        <dbReference type="ARBA" id="ARBA00022737"/>
    </source>
</evidence>
<dbReference type="PANTHER" id="PTHR10937:SF8">
    <property type="entry name" value="AMINOTRANSFERASE-RELATED"/>
    <property type="match status" value="1"/>
</dbReference>
<dbReference type="InterPro" id="IPR046348">
    <property type="entry name" value="SIS_dom_sf"/>
</dbReference>
<protein>
    <submittedName>
        <fullName evidence="3">Glutamine--fructose-6-phosphate transaminase (Isomerizing)</fullName>
        <ecNumber evidence="3">2.6.1.16</ecNumber>
    </submittedName>
</protein>
<dbReference type="AlphaFoldDB" id="A7NNM4"/>
<sequence length="347" mass="36801">MTPSILLQEIAEQPAALRRLIDAESRHIISLAHTLNARGHQYVVIAARGSSDNAARYAQYLMGATLGLPVALATPSLHTRYGAHLRFDGALVIGISQSGASPDICTVIDDARRAGAPTVAITNNPESPLAEAAEFTIPLHAGVERSIAATKTYTTQLAALALLTLSMANDHAGLATLATIPDAMEAALTLDSWMHGIAGDMAGATAAVTIGRGYHYATAWEIALKLKELTYIAAEPYSAADFQHGPIALVREDFPVILIATRGAVADDLTTLTIRLHDLGAHLTAISDVSAILETANRPARLPISVEERFAPITTIIAGQLLVFHLARARGLDPDNPRGLRKVTETR</sequence>
<evidence type="ECO:0000313" key="4">
    <source>
        <dbReference type="Proteomes" id="UP000000263"/>
    </source>
</evidence>
<feature type="domain" description="SIS" evidence="2">
    <location>
        <begin position="31"/>
        <end position="173"/>
    </location>
</feature>
<keyword evidence="3" id="KW-0808">Transferase</keyword>
<dbReference type="EC" id="2.6.1.16" evidence="3"/>
<evidence type="ECO:0000313" key="3">
    <source>
        <dbReference type="EMBL" id="ABU59165.1"/>
    </source>
</evidence>
<dbReference type="Proteomes" id="UP000000263">
    <property type="component" value="Chromosome"/>
</dbReference>
<evidence type="ECO:0000259" key="2">
    <source>
        <dbReference type="PROSITE" id="PS51464"/>
    </source>
</evidence>
<reference evidence="3 4" key="1">
    <citation type="submission" date="2007-08" db="EMBL/GenBank/DDBJ databases">
        <title>Complete sequence of Roseiflexus castenholzii DSM 13941.</title>
        <authorList>
            <consortium name="US DOE Joint Genome Institute"/>
            <person name="Copeland A."/>
            <person name="Lucas S."/>
            <person name="Lapidus A."/>
            <person name="Barry K."/>
            <person name="Glavina del Rio T."/>
            <person name="Dalin E."/>
            <person name="Tice H."/>
            <person name="Pitluck S."/>
            <person name="Thompson L.S."/>
            <person name="Brettin T."/>
            <person name="Bruce D."/>
            <person name="Detter J.C."/>
            <person name="Han C."/>
            <person name="Tapia R."/>
            <person name="Schmutz J."/>
            <person name="Larimer F."/>
            <person name="Land M."/>
            <person name="Hauser L."/>
            <person name="Kyrpides N."/>
            <person name="Mikhailova N."/>
            <person name="Bryant D.A."/>
            <person name="Hanada S."/>
            <person name="Tsukatani Y."/>
            <person name="Richardson P."/>
        </authorList>
    </citation>
    <scope>NUCLEOTIDE SEQUENCE [LARGE SCALE GENOMIC DNA]</scope>
    <source>
        <strain evidence="4">DSM 13941 / HLO8</strain>
    </source>
</reference>
<keyword evidence="1" id="KW-0677">Repeat</keyword>
<proteinExistence type="predicted"/>
<dbReference type="GO" id="GO:0097367">
    <property type="term" value="F:carbohydrate derivative binding"/>
    <property type="evidence" value="ECO:0007669"/>
    <property type="project" value="InterPro"/>
</dbReference>
<dbReference type="Gene3D" id="3.40.50.10490">
    <property type="entry name" value="Glucose-6-phosphate isomerase like protein, domain 1"/>
    <property type="match status" value="2"/>
</dbReference>
<dbReference type="RefSeq" id="WP_012121589.1">
    <property type="nucleotide sequence ID" value="NC_009767.1"/>
</dbReference>
<dbReference type="STRING" id="383372.Rcas_3111"/>
<dbReference type="SUPFAM" id="SSF53697">
    <property type="entry name" value="SIS domain"/>
    <property type="match status" value="1"/>
</dbReference>
<dbReference type="EMBL" id="CP000804">
    <property type="protein sequence ID" value="ABU59165.1"/>
    <property type="molecule type" value="Genomic_DNA"/>
</dbReference>
<accession>A7NNM4</accession>